<dbReference type="GO" id="GO:0004386">
    <property type="term" value="F:helicase activity"/>
    <property type="evidence" value="ECO:0007669"/>
    <property type="project" value="UniProtKB-KW"/>
</dbReference>
<dbReference type="Pfam" id="PF21530">
    <property type="entry name" value="Pif1_2B_dom"/>
    <property type="match status" value="1"/>
</dbReference>
<keyword evidence="2" id="KW-0067">ATP-binding</keyword>
<dbReference type="EMBL" id="BMAU01021257">
    <property type="protein sequence ID" value="GFY06088.1"/>
    <property type="molecule type" value="Genomic_DNA"/>
</dbReference>
<evidence type="ECO:0000259" key="1">
    <source>
        <dbReference type="Pfam" id="PF21530"/>
    </source>
</evidence>
<dbReference type="Proteomes" id="UP000887159">
    <property type="component" value="Unassembled WGS sequence"/>
</dbReference>
<organism evidence="2 3">
    <name type="scientific">Trichonephila clavipes</name>
    <name type="common">Golden silk orbweaver</name>
    <name type="synonym">Nephila clavipes</name>
    <dbReference type="NCBI Taxonomy" id="2585209"/>
    <lineage>
        <taxon>Eukaryota</taxon>
        <taxon>Metazoa</taxon>
        <taxon>Ecdysozoa</taxon>
        <taxon>Arthropoda</taxon>
        <taxon>Chelicerata</taxon>
        <taxon>Arachnida</taxon>
        <taxon>Araneae</taxon>
        <taxon>Araneomorphae</taxon>
        <taxon>Entelegynae</taxon>
        <taxon>Araneoidea</taxon>
        <taxon>Nephilidae</taxon>
        <taxon>Trichonephila</taxon>
    </lineage>
</organism>
<feature type="domain" description="DNA helicase Pif1-like 2B" evidence="1">
    <location>
        <begin position="98"/>
        <end position="141"/>
    </location>
</feature>
<comment type="caution">
    <text evidence="2">The sequence shown here is derived from an EMBL/GenBank/DDBJ whole genome shotgun (WGS) entry which is preliminary data.</text>
</comment>
<dbReference type="PANTHER" id="PTHR10492">
    <property type="match status" value="1"/>
</dbReference>
<keyword evidence="2" id="KW-0378">Hydrolase</keyword>
<dbReference type="InterPro" id="IPR049163">
    <property type="entry name" value="Pif1-like_2B_dom"/>
</dbReference>
<evidence type="ECO:0000313" key="2">
    <source>
        <dbReference type="EMBL" id="GFY06088.1"/>
    </source>
</evidence>
<dbReference type="PANTHER" id="PTHR10492:SF57">
    <property type="entry name" value="ATP-DEPENDENT DNA HELICASE"/>
    <property type="match status" value="1"/>
</dbReference>
<keyword evidence="2" id="KW-0347">Helicase</keyword>
<gene>
    <name evidence="2" type="primary">EVAR_25487_1</name>
    <name evidence="2" type="ORF">TNCV_3107671</name>
</gene>
<sequence>MGDGTLPIDPLTHEISMPRNFCQLQSSIEYLENMVFPNITNNLRNHDWLCESVIRVPKNDDLNRINDRVELKIPGAVTEYKSIDTVTEENYAINYTDKFLNALEISGIPQHKLLLKTESPILLLRNLNKQKLCNITRLSVKKMMPNVIEEAIINTKIPEESKLANIVANGAKTVAKVAKLVVKNDANLALSPRFRQVLIESPL</sequence>
<evidence type="ECO:0000313" key="3">
    <source>
        <dbReference type="Proteomes" id="UP000887159"/>
    </source>
</evidence>
<protein>
    <submittedName>
        <fullName evidence="2">ATP-dependent DNA helicase</fullName>
    </submittedName>
</protein>
<name>A0A8X6S7A2_TRICX</name>
<dbReference type="AlphaFoldDB" id="A0A8X6S7A2"/>
<reference evidence="2" key="1">
    <citation type="submission" date="2020-08" db="EMBL/GenBank/DDBJ databases">
        <title>Multicomponent nature underlies the extraordinary mechanical properties of spider dragline silk.</title>
        <authorList>
            <person name="Kono N."/>
            <person name="Nakamura H."/>
            <person name="Mori M."/>
            <person name="Yoshida Y."/>
            <person name="Ohtoshi R."/>
            <person name="Malay A.D."/>
            <person name="Moran D.A.P."/>
            <person name="Tomita M."/>
            <person name="Numata K."/>
            <person name="Arakawa K."/>
        </authorList>
    </citation>
    <scope>NUCLEOTIDE SEQUENCE</scope>
</reference>
<proteinExistence type="predicted"/>
<keyword evidence="3" id="KW-1185">Reference proteome</keyword>
<accession>A0A8X6S7A2</accession>
<keyword evidence="2" id="KW-0547">Nucleotide-binding</keyword>